<feature type="transmembrane region" description="Helical" evidence="2">
    <location>
        <begin position="152"/>
        <end position="175"/>
    </location>
</feature>
<keyword evidence="1" id="KW-0813">Transport</keyword>
<keyword evidence="2" id="KW-1133">Transmembrane helix</keyword>
<reference evidence="3 4" key="1">
    <citation type="submission" date="2020-04" db="EMBL/GenBank/DDBJ databases">
        <title>Pseudoalteromonas caenipelagi sp. nov., isolated from a tidal flat.</title>
        <authorList>
            <person name="Park S."/>
            <person name="Yoon J.-H."/>
        </authorList>
    </citation>
    <scope>NUCLEOTIDE SEQUENCE [LARGE SCALE GENOMIC DNA]</scope>
    <source>
        <strain evidence="3 4">JBTF-M23</strain>
    </source>
</reference>
<dbReference type="PANTHER" id="PTHR43298">
    <property type="entry name" value="MULTIDRUG RESISTANCE PROTEIN NORM-RELATED"/>
    <property type="match status" value="1"/>
</dbReference>
<dbReference type="InterPro" id="IPR050222">
    <property type="entry name" value="MATE_MdtK"/>
</dbReference>
<sequence>MNLNIARNLLIFAFPLIISQGVQILMVQADSISAANISSETLAAISLAYGIFVPVIFFFAGVFSIIPQLIGFADGNKKLWEVNDIAYSALLISLLLPLLFIACYFAYKPLLLDFWSASESVESLATEYLDILMLSLPFITLGFSLRGFLSGLAILNAHLISVIFGCLAKVAYLYLAHQDQGLDIREIAFSTMLANVVILLVLAYKAQGKISSNRKLYHQDEDVSPKFTNIKVVLSKGIPLGIAMLFEVILFTLSMHYISGTSTENIAAYEVTRSLFSIMFIIPSSICIAMSIIISRKLAEAGRREVFQIAKTAAGLLLICMCVQFTILCNFIDYVQSAYALTDSVRGKIEMVIPILMICSVFDLLQYFLIAILRCLKQSIMIMASSIFSYFVMGMFFIYFVADQLVDAGGTHFEALWIAIASVFFLLTITLLFGYLRVQRNGLGFR</sequence>
<dbReference type="GO" id="GO:0015297">
    <property type="term" value="F:antiporter activity"/>
    <property type="evidence" value="ECO:0007669"/>
    <property type="project" value="InterPro"/>
</dbReference>
<gene>
    <name evidence="3" type="ORF">HG263_19215</name>
</gene>
<proteinExistence type="predicted"/>
<protein>
    <submittedName>
        <fullName evidence="3">MATE family efflux transporter</fullName>
    </submittedName>
</protein>
<dbReference type="PANTHER" id="PTHR43298:SF2">
    <property type="entry name" value="FMN_FAD EXPORTER YEEO-RELATED"/>
    <property type="match status" value="1"/>
</dbReference>
<organism evidence="3 4">
    <name type="scientific">Pseudoalteromonas caenipelagi</name>
    <dbReference type="NCBI Taxonomy" id="2726988"/>
    <lineage>
        <taxon>Bacteria</taxon>
        <taxon>Pseudomonadati</taxon>
        <taxon>Pseudomonadota</taxon>
        <taxon>Gammaproteobacteria</taxon>
        <taxon>Alteromonadales</taxon>
        <taxon>Pseudoalteromonadaceae</taxon>
        <taxon>Pseudoalteromonas</taxon>
    </lineage>
</organism>
<feature type="transmembrane region" description="Helical" evidence="2">
    <location>
        <begin position="238"/>
        <end position="259"/>
    </location>
</feature>
<feature type="transmembrane region" description="Helical" evidence="2">
    <location>
        <begin position="271"/>
        <end position="294"/>
    </location>
</feature>
<feature type="transmembrane region" description="Helical" evidence="2">
    <location>
        <begin position="45"/>
        <end position="73"/>
    </location>
</feature>
<evidence type="ECO:0000256" key="2">
    <source>
        <dbReference type="SAM" id="Phobius"/>
    </source>
</evidence>
<keyword evidence="2" id="KW-0812">Transmembrane</keyword>
<dbReference type="InterPro" id="IPR002528">
    <property type="entry name" value="MATE_fam"/>
</dbReference>
<dbReference type="GO" id="GO:0005886">
    <property type="term" value="C:plasma membrane"/>
    <property type="evidence" value="ECO:0007669"/>
    <property type="project" value="TreeGrafter"/>
</dbReference>
<dbReference type="Pfam" id="PF01554">
    <property type="entry name" value="MatE"/>
    <property type="match status" value="2"/>
</dbReference>
<comment type="caution">
    <text evidence="3">The sequence shown here is derived from an EMBL/GenBank/DDBJ whole genome shotgun (WGS) entry which is preliminary data.</text>
</comment>
<feature type="transmembrane region" description="Helical" evidence="2">
    <location>
        <begin position="351"/>
        <end position="373"/>
    </location>
</feature>
<feature type="transmembrane region" description="Helical" evidence="2">
    <location>
        <begin position="414"/>
        <end position="436"/>
    </location>
</feature>
<dbReference type="EMBL" id="JABBPG010000010">
    <property type="protein sequence ID" value="NOU52638.1"/>
    <property type="molecule type" value="Genomic_DNA"/>
</dbReference>
<keyword evidence="2" id="KW-0472">Membrane</keyword>
<feature type="transmembrane region" description="Helical" evidence="2">
    <location>
        <begin position="85"/>
        <end position="107"/>
    </location>
</feature>
<dbReference type="GO" id="GO:0042910">
    <property type="term" value="F:xenobiotic transmembrane transporter activity"/>
    <property type="evidence" value="ECO:0007669"/>
    <property type="project" value="InterPro"/>
</dbReference>
<feature type="transmembrane region" description="Helical" evidence="2">
    <location>
        <begin position="187"/>
        <end position="206"/>
    </location>
</feature>
<keyword evidence="4" id="KW-1185">Reference proteome</keyword>
<evidence type="ECO:0000256" key="1">
    <source>
        <dbReference type="ARBA" id="ARBA00022448"/>
    </source>
</evidence>
<dbReference type="RefSeq" id="WP_171627692.1">
    <property type="nucleotide sequence ID" value="NZ_JABBPG010000010.1"/>
</dbReference>
<feature type="transmembrane region" description="Helical" evidence="2">
    <location>
        <begin position="127"/>
        <end position="145"/>
    </location>
</feature>
<evidence type="ECO:0000313" key="4">
    <source>
        <dbReference type="Proteomes" id="UP000586305"/>
    </source>
</evidence>
<dbReference type="AlphaFoldDB" id="A0A849VJ03"/>
<name>A0A849VJ03_9GAMM</name>
<evidence type="ECO:0000313" key="3">
    <source>
        <dbReference type="EMBL" id="NOU52638.1"/>
    </source>
</evidence>
<feature type="transmembrane region" description="Helical" evidence="2">
    <location>
        <begin position="380"/>
        <end position="402"/>
    </location>
</feature>
<dbReference type="Proteomes" id="UP000586305">
    <property type="component" value="Unassembled WGS sequence"/>
</dbReference>
<accession>A0A849VJ03</accession>
<feature type="transmembrane region" description="Helical" evidence="2">
    <location>
        <begin position="315"/>
        <end position="339"/>
    </location>
</feature>